<dbReference type="SUPFAM" id="SSF51126">
    <property type="entry name" value="Pectin lyase-like"/>
    <property type="match status" value="1"/>
</dbReference>
<reference evidence="3 4" key="2">
    <citation type="journal article" date="2015" name="Stand. Genomic Sci.">
        <title>Draft genome sequence of Cellulomonas carbonis T26(T) and comparative analysis of six Cellulomonas genomes.</title>
        <authorList>
            <person name="Zhuang W."/>
            <person name="Zhang S."/>
            <person name="Xia X."/>
            <person name="Wang G."/>
        </authorList>
    </citation>
    <scope>NUCLEOTIDE SEQUENCE [LARGE SCALE GENOMIC DNA]</scope>
    <source>
        <strain evidence="3 4">T26</strain>
    </source>
</reference>
<dbReference type="InterPro" id="IPR007742">
    <property type="entry name" value="NosD_dom"/>
</dbReference>
<feature type="signal peptide" evidence="1">
    <location>
        <begin position="1"/>
        <end position="30"/>
    </location>
</feature>
<name>A0A0A0BWV7_9CELL</name>
<dbReference type="Pfam" id="PF05048">
    <property type="entry name" value="NosD"/>
    <property type="match status" value="1"/>
</dbReference>
<dbReference type="InterPro" id="IPR011050">
    <property type="entry name" value="Pectin_lyase_fold/virulence"/>
</dbReference>
<dbReference type="Gene3D" id="2.160.20.10">
    <property type="entry name" value="Single-stranded right-handed beta-helix, Pectin lyase-like"/>
    <property type="match status" value="1"/>
</dbReference>
<evidence type="ECO:0000256" key="1">
    <source>
        <dbReference type="SAM" id="SignalP"/>
    </source>
</evidence>
<organism evidence="3 4">
    <name type="scientific">Cellulomonas carbonis T26</name>
    <dbReference type="NCBI Taxonomy" id="947969"/>
    <lineage>
        <taxon>Bacteria</taxon>
        <taxon>Bacillati</taxon>
        <taxon>Actinomycetota</taxon>
        <taxon>Actinomycetes</taxon>
        <taxon>Micrococcales</taxon>
        <taxon>Cellulomonadaceae</taxon>
        <taxon>Cellulomonas</taxon>
    </lineage>
</organism>
<feature type="chain" id="PRO_5001959601" description="Periplasmic copper-binding protein NosD beta helix domain-containing protein" evidence="1">
    <location>
        <begin position="31"/>
        <end position="367"/>
    </location>
</feature>
<keyword evidence="4" id="KW-1185">Reference proteome</keyword>
<feature type="domain" description="Periplasmic copper-binding protein NosD beta helix" evidence="2">
    <location>
        <begin position="166"/>
        <end position="290"/>
    </location>
</feature>
<dbReference type="OrthoDB" id="4824168at2"/>
<gene>
    <name evidence="3" type="ORF">N868_15080</name>
</gene>
<accession>A0A0A0BWV7</accession>
<dbReference type="InterPro" id="IPR012334">
    <property type="entry name" value="Pectin_lyas_fold"/>
</dbReference>
<dbReference type="Proteomes" id="UP000029839">
    <property type="component" value="Unassembled WGS sequence"/>
</dbReference>
<comment type="caution">
    <text evidence="3">The sequence shown here is derived from an EMBL/GenBank/DDBJ whole genome shotgun (WGS) entry which is preliminary data.</text>
</comment>
<dbReference type="SMART" id="SM00710">
    <property type="entry name" value="PbH1"/>
    <property type="match status" value="7"/>
</dbReference>
<evidence type="ECO:0000313" key="3">
    <source>
        <dbReference type="EMBL" id="KGM12406.1"/>
    </source>
</evidence>
<dbReference type="RefSeq" id="WP_043602668.1">
    <property type="nucleotide sequence ID" value="NZ_AXCY01000005.1"/>
</dbReference>
<reference evidence="3 4" key="1">
    <citation type="submission" date="2013-08" db="EMBL/GenBank/DDBJ databases">
        <title>Genome sequencing of Cellulomonas carbonis T26.</title>
        <authorList>
            <person name="Chen F."/>
            <person name="Li Y."/>
            <person name="Wang G."/>
        </authorList>
    </citation>
    <scope>NUCLEOTIDE SEQUENCE [LARGE SCALE GENOMIC DNA]</scope>
    <source>
        <strain evidence="3 4">T26</strain>
    </source>
</reference>
<evidence type="ECO:0000313" key="4">
    <source>
        <dbReference type="Proteomes" id="UP000029839"/>
    </source>
</evidence>
<evidence type="ECO:0000259" key="2">
    <source>
        <dbReference type="Pfam" id="PF05048"/>
    </source>
</evidence>
<proteinExistence type="predicted"/>
<dbReference type="AlphaFoldDB" id="A0A0A0BWV7"/>
<dbReference type="InterPro" id="IPR006626">
    <property type="entry name" value="PbH1"/>
</dbReference>
<dbReference type="EMBL" id="AXCY01000005">
    <property type="protein sequence ID" value="KGM12406.1"/>
    <property type="molecule type" value="Genomic_DNA"/>
</dbReference>
<sequence length="367" mass="37162">MRSISRTVALAATATAVVVGPVALAGPAGAAERVTACGTVVTADAVLTTDLTCTTGDGVVLLPGASLDLRGHRLTGHADGRGVVVPADGAVSVRRGTVDGWGTGIAVAASEEGAGGTTAVDRVRLRDNGTGIDGSSSAWGTGGVTFTITSSHVEHNGTGLSAVLVSFFDVASSVLADNGTAAHMNSSGIRVVDSRVVRNGTALFCDESFCEIERSVVRDNGTGVDTRAFGATVRDSTLVGNTVAVASFTSWGPVELTGNTFRDNGTAVQLSWSSSTVVGNTFVRNGVGYVADGDDPFFTNHLEANTFTRNGDGILAVHGGTTVQDNSAVRNTRWGIHAPGAVDGGGNTAWRNGTEPQCVGVVCAPRS</sequence>
<protein>
    <recommendedName>
        <fullName evidence="2">Periplasmic copper-binding protein NosD beta helix domain-containing protein</fullName>
    </recommendedName>
</protein>
<keyword evidence="1" id="KW-0732">Signal</keyword>